<dbReference type="Proteomes" id="UP001519460">
    <property type="component" value="Unassembled WGS sequence"/>
</dbReference>
<dbReference type="PANTHER" id="PTHR46880:SF5">
    <property type="entry name" value="DUF4371 DOMAIN-CONTAINING PROTEIN"/>
    <property type="match status" value="1"/>
</dbReference>
<protein>
    <recommendedName>
        <fullName evidence="1">C17orf113 probable zinc finger domain-containing protein</fullName>
    </recommendedName>
</protein>
<reference evidence="2 3" key="1">
    <citation type="journal article" date="2023" name="Sci. Data">
        <title>Genome assembly of the Korean intertidal mud-creeper Batillaria attramentaria.</title>
        <authorList>
            <person name="Patra A.K."/>
            <person name="Ho P.T."/>
            <person name="Jun S."/>
            <person name="Lee S.J."/>
            <person name="Kim Y."/>
            <person name="Won Y.J."/>
        </authorList>
    </citation>
    <scope>NUCLEOTIDE SEQUENCE [LARGE SCALE GENOMIC DNA]</scope>
    <source>
        <strain evidence="2">Wonlab-2016</strain>
    </source>
</reference>
<dbReference type="AlphaFoldDB" id="A0ABD0J6U1"/>
<accession>A0ABD0J6U1</accession>
<gene>
    <name evidence="2" type="ORF">BaRGS_00038148</name>
</gene>
<proteinExistence type="predicted"/>
<evidence type="ECO:0000313" key="3">
    <source>
        <dbReference type="Proteomes" id="UP001519460"/>
    </source>
</evidence>
<organism evidence="2 3">
    <name type="scientific">Batillaria attramentaria</name>
    <dbReference type="NCBI Taxonomy" id="370345"/>
    <lineage>
        <taxon>Eukaryota</taxon>
        <taxon>Metazoa</taxon>
        <taxon>Spiralia</taxon>
        <taxon>Lophotrochozoa</taxon>
        <taxon>Mollusca</taxon>
        <taxon>Gastropoda</taxon>
        <taxon>Caenogastropoda</taxon>
        <taxon>Sorbeoconcha</taxon>
        <taxon>Cerithioidea</taxon>
        <taxon>Batillariidae</taxon>
        <taxon>Batillaria</taxon>
    </lineage>
</organism>
<name>A0ABD0J6U1_9CAEN</name>
<feature type="domain" description="C17orf113 probable zinc finger" evidence="1">
    <location>
        <begin position="1"/>
        <end position="42"/>
    </location>
</feature>
<keyword evidence="3" id="KW-1185">Reference proteome</keyword>
<dbReference type="Pfam" id="PF25431">
    <property type="entry name" value="zf-C17orf113"/>
    <property type="match status" value="1"/>
</dbReference>
<dbReference type="EMBL" id="JACVVK020000602">
    <property type="protein sequence ID" value="KAK7463281.1"/>
    <property type="molecule type" value="Genomic_DNA"/>
</dbReference>
<comment type="caution">
    <text evidence="2">The sequence shown here is derived from an EMBL/GenBank/DDBJ whole genome shotgun (WGS) entry which is preliminary data.</text>
</comment>
<evidence type="ECO:0000313" key="2">
    <source>
        <dbReference type="EMBL" id="KAK7463281.1"/>
    </source>
</evidence>
<evidence type="ECO:0000259" key="1">
    <source>
        <dbReference type="Pfam" id="PF25431"/>
    </source>
</evidence>
<sequence>MFCSLCIAAVARNSFTVGCSNFRKSALQDHVMTSDHKAALAVPQHQENKELCDKAVLSKQAAMMTAVRGVSWLIKEDLPLSKFPSQMKLLRECGAANLEFLDVSKDVHYDTRTADELLECLAEQVAEEAKSELTASPYVAVMADETTDITVNKRLGLYVRTVDADMQPKTRFLTNVHVPDG</sequence>
<dbReference type="InterPro" id="IPR057456">
    <property type="entry name" value="Znf_C17orf113"/>
</dbReference>
<dbReference type="PANTHER" id="PTHR46880">
    <property type="entry name" value="RAS-ASSOCIATING DOMAIN-CONTAINING PROTEIN"/>
    <property type="match status" value="1"/>
</dbReference>